<evidence type="ECO:0000313" key="2">
    <source>
        <dbReference type="EMBL" id="GBN79781.1"/>
    </source>
</evidence>
<evidence type="ECO:0000313" key="3">
    <source>
        <dbReference type="Proteomes" id="UP000499080"/>
    </source>
</evidence>
<organism evidence="2 3">
    <name type="scientific">Araneus ventricosus</name>
    <name type="common">Orbweaver spider</name>
    <name type="synonym">Epeira ventricosa</name>
    <dbReference type="NCBI Taxonomy" id="182803"/>
    <lineage>
        <taxon>Eukaryota</taxon>
        <taxon>Metazoa</taxon>
        <taxon>Ecdysozoa</taxon>
        <taxon>Arthropoda</taxon>
        <taxon>Chelicerata</taxon>
        <taxon>Arachnida</taxon>
        <taxon>Araneae</taxon>
        <taxon>Araneomorphae</taxon>
        <taxon>Entelegynae</taxon>
        <taxon>Araneoidea</taxon>
        <taxon>Araneidae</taxon>
        <taxon>Araneus</taxon>
    </lineage>
</organism>
<proteinExistence type="predicted"/>
<protein>
    <submittedName>
        <fullName evidence="2">Uncharacterized protein</fullName>
    </submittedName>
</protein>
<accession>A0A4Y2RVL5</accession>
<name>A0A4Y2RVL5_ARAVE</name>
<dbReference type="EMBL" id="BGPR01018659">
    <property type="protein sequence ID" value="GBN79781.1"/>
    <property type="molecule type" value="Genomic_DNA"/>
</dbReference>
<dbReference type="Proteomes" id="UP000499080">
    <property type="component" value="Unassembled WGS sequence"/>
</dbReference>
<evidence type="ECO:0000256" key="1">
    <source>
        <dbReference type="SAM" id="MobiDB-lite"/>
    </source>
</evidence>
<feature type="compositionally biased region" description="Polar residues" evidence="1">
    <location>
        <begin position="42"/>
        <end position="63"/>
    </location>
</feature>
<sequence>MDWSWSHRNFVVLSHQADCVKPVIPNHYPPSKKCGDIHRHSSFSPSIQADNPTNANPSTTLQSDTRPHLLLFPRYAMKPSTLPYSHMHILRRIYDPAS</sequence>
<dbReference type="AlphaFoldDB" id="A0A4Y2RVL5"/>
<reference evidence="2 3" key="1">
    <citation type="journal article" date="2019" name="Sci. Rep.">
        <title>Orb-weaving spider Araneus ventricosus genome elucidates the spidroin gene catalogue.</title>
        <authorList>
            <person name="Kono N."/>
            <person name="Nakamura H."/>
            <person name="Ohtoshi R."/>
            <person name="Moran D.A.P."/>
            <person name="Shinohara A."/>
            <person name="Yoshida Y."/>
            <person name="Fujiwara M."/>
            <person name="Mori M."/>
            <person name="Tomita M."/>
            <person name="Arakawa K."/>
        </authorList>
    </citation>
    <scope>NUCLEOTIDE SEQUENCE [LARGE SCALE GENOMIC DNA]</scope>
</reference>
<gene>
    <name evidence="2" type="ORF">AVEN_177189_1</name>
</gene>
<keyword evidence="3" id="KW-1185">Reference proteome</keyword>
<comment type="caution">
    <text evidence="2">The sequence shown here is derived from an EMBL/GenBank/DDBJ whole genome shotgun (WGS) entry which is preliminary data.</text>
</comment>
<feature type="region of interest" description="Disordered" evidence="1">
    <location>
        <begin position="35"/>
        <end position="63"/>
    </location>
</feature>